<dbReference type="RefSeq" id="WP_340285811.1">
    <property type="nucleotide sequence ID" value="NZ_JBBJUP010000001.1"/>
</dbReference>
<organism evidence="1 2">
    <name type="scientific">Pseudonocardia spirodelae</name>
    <dbReference type="NCBI Taxonomy" id="3133431"/>
    <lineage>
        <taxon>Bacteria</taxon>
        <taxon>Bacillati</taxon>
        <taxon>Actinomycetota</taxon>
        <taxon>Actinomycetes</taxon>
        <taxon>Pseudonocardiales</taxon>
        <taxon>Pseudonocardiaceae</taxon>
        <taxon>Pseudonocardia</taxon>
    </lineage>
</organism>
<sequence>MSDRQATPGAVVAVAGAARLLSRRAGSEVELFEPEDLGGSGRSVVARARMAQNPFSDRRSVVVKHYAPPEPGTDPATDPFRYEVASCQLFTALPTDVRPSPVIIAHDPDQRLLVLEDLGRSLTLADKLFAPDPAGARSCLLGWARGLGRMQAATAGREGDFGALLRRLGERARRDPIADQARAALAGLPRLLGETLGVEVGELAALEAHGGVRLLGGTGFRAFSPSDTCPDNNLVTSRGVRFVDFEWGCFRDVVLDAAYVRVPFPACSSSFALPDAVAAAMLDAWRAEVAPVWPELDDPEVLESRLADAQLLWVWWSTWMLLPRVQRRDGPIGPDAGRSPRISTALRHYWRRLHDTAAASARPATAALADAVVAALDARFPDAPSTLPVFPAFRGGAG</sequence>
<dbReference type="InterPro" id="IPR011009">
    <property type="entry name" value="Kinase-like_dom_sf"/>
</dbReference>
<reference evidence="1 2" key="1">
    <citation type="submission" date="2024-03" db="EMBL/GenBank/DDBJ databases">
        <title>Draft genome sequence of Pseudonocardia sp. DW16-2.</title>
        <authorList>
            <person name="Duangmal K."/>
        </authorList>
    </citation>
    <scope>NUCLEOTIDE SEQUENCE [LARGE SCALE GENOMIC DNA]</scope>
    <source>
        <strain evidence="1 2">DW16-2</strain>
    </source>
</reference>
<evidence type="ECO:0000313" key="1">
    <source>
        <dbReference type="EMBL" id="MEJ8277701.1"/>
    </source>
</evidence>
<keyword evidence="2" id="KW-1185">Reference proteome</keyword>
<name>A0ABU8T2C2_9PSEU</name>
<dbReference type="Proteomes" id="UP001364211">
    <property type="component" value="Unassembled WGS sequence"/>
</dbReference>
<gene>
    <name evidence="1" type="ORF">WJX68_02050</name>
</gene>
<dbReference type="EMBL" id="JBBJUP010000001">
    <property type="protein sequence ID" value="MEJ8277701.1"/>
    <property type="molecule type" value="Genomic_DNA"/>
</dbReference>
<protein>
    <recommendedName>
        <fullName evidence="3">Aminoglycoside phosphotransferase domain-containing protein</fullName>
    </recommendedName>
</protein>
<accession>A0ABU8T2C2</accession>
<comment type="caution">
    <text evidence="1">The sequence shown here is derived from an EMBL/GenBank/DDBJ whole genome shotgun (WGS) entry which is preliminary data.</text>
</comment>
<proteinExistence type="predicted"/>
<evidence type="ECO:0008006" key="3">
    <source>
        <dbReference type="Google" id="ProtNLM"/>
    </source>
</evidence>
<dbReference type="SUPFAM" id="SSF56112">
    <property type="entry name" value="Protein kinase-like (PK-like)"/>
    <property type="match status" value="1"/>
</dbReference>
<evidence type="ECO:0000313" key="2">
    <source>
        <dbReference type="Proteomes" id="UP001364211"/>
    </source>
</evidence>